<proteinExistence type="predicted"/>
<comment type="caution">
    <text evidence="2">The sequence shown here is derived from an EMBL/GenBank/DDBJ whole genome shotgun (WGS) entry which is preliminary data.</text>
</comment>
<dbReference type="Proteomes" id="UP000178993">
    <property type="component" value="Unassembled WGS sequence"/>
</dbReference>
<feature type="domain" description="MvdD-like pre-ATP grasp" evidence="1">
    <location>
        <begin position="1"/>
        <end position="112"/>
    </location>
</feature>
<reference evidence="2 3" key="1">
    <citation type="journal article" date="2016" name="Nat. Commun.">
        <title>Thousands of microbial genomes shed light on interconnected biogeochemical processes in an aquifer system.</title>
        <authorList>
            <person name="Anantharaman K."/>
            <person name="Brown C.T."/>
            <person name="Hug L.A."/>
            <person name="Sharon I."/>
            <person name="Castelle C.J."/>
            <person name="Probst A.J."/>
            <person name="Thomas B.C."/>
            <person name="Singh A."/>
            <person name="Wilkins M.J."/>
            <person name="Karaoz U."/>
            <person name="Brodie E.L."/>
            <person name="Williams K.H."/>
            <person name="Hubbard S.S."/>
            <person name="Banfield J.F."/>
        </authorList>
    </citation>
    <scope>NUCLEOTIDE SEQUENCE [LARGE SCALE GENOMIC DNA]</scope>
</reference>
<dbReference type="Gene3D" id="3.30.470.20">
    <property type="entry name" value="ATP-grasp fold, B domain"/>
    <property type="match status" value="1"/>
</dbReference>
<evidence type="ECO:0000259" key="1">
    <source>
        <dbReference type="Pfam" id="PF21068"/>
    </source>
</evidence>
<accession>A0A1F4ZB50</accession>
<dbReference type="GO" id="GO:0018169">
    <property type="term" value="F:ribosomal S6-glutamic acid ligase activity"/>
    <property type="evidence" value="ECO:0007669"/>
    <property type="project" value="TreeGrafter"/>
</dbReference>
<dbReference type="GO" id="GO:0005737">
    <property type="term" value="C:cytoplasm"/>
    <property type="evidence" value="ECO:0007669"/>
    <property type="project" value="TreeGrafter"/>
</dbReference>
<gene>
    <name evidence="2" type="ORF">A3E17_00995</name>
</gene>
<dbReference type="AlphaFoldDB" id="A0A1F4ZB50"/>
<name>A0A1F4ZB50_9BACT</name>
<dbReference type="EMBL" id="MEXL01000016">
    <property type="protein sequence ID" value="OGD03136.1"/>
    <property type="molecule type" value="Genomic_DNA"/>
</dbReference>
<dbReference type="SUPFAM" id="SSF56059">
    <property type="entry name" value="Glutathione synthetase ATP-binding domain-like"/>
    <property type="match status" value="1"/>
</dbReference>
<dbReference type="Pfam" id="PF21068">
    <property type="entry name" value="ATPgraspMvdD"/>
    <property type="match status" value="1"/>
</dbReference>
<sequence>MILIVSNERDSASDLFVESLKKRDLSFQRLNTDVLMTDASFNIGVGVGSVNHLTQYGRDIDLNKIDSVWYRRPVLPKLKINSVVEKKFAERESLATMDALWVSLVDKFWVSSPYAIKDASSKFQQLLVAEELGFNIPETLITNDVDKVSEFFESCHGLMLYKSVTTGHLSSVSAKTQLMTYSRKIEATDLSKMVLVKNCPGMFQKYIEKEHEIRATVIGEKVFSAKIDSQKYPEKRVDWRKGRYIKEIFSVIEIPRSLEIMLVNFMRRFGLQFGAFDLIADKKGNFVFLECNPNGEWAWVEDCTKMPMTNALIDLLINKSC</sequence>
<protein>
    <recommendedName>
        <fullName evidence="1">MvdD-like pre-ATP grasp domain-containing protein</fullName>
    </recommendedName>
</protein>
<evidence type="ECO:0000313" key="3">
    <source>
        <dbReference type="Proteomes" id="UP000178993"/>
    </source>
</evidence>
<dbReference type="GO" id="GO:0009432">
    <property type="term" value="P:SOS response"/>
    <property type="evidence" value="ECO:0007669"/>
    <property type="project" value="TreeGrafter"/>
</dbReference>
<dbReference type="PANTHER" id="PTHR21621">
    <property type="entry name" value="RIBOSOMAL PROTEIN S6 MODIFICATION PROTEIN"/>
    <property type="match status" value="1"/>
</dbReference>
<dbReference type="PANTHER" id="PTHR21621:SF0">
    <property type="entry name" value="BETA-CITRYLGLUTAMATE SYNTHASE B-RELATED"/>
    <property type="match status" value="1"/>
</dbReference>
<organism evidence="2 3">
    <name type="scientific">Candidatus Amesbacteria bacterium RIFCSPHIGHO2_12_FULL_48_14</name>
    <dbReference type="NCBI Taxonomy" id="1797257"/>
    <lineage>
        <taxon>Bacteria</taxon>
        <taxon>Candidatus Amesiibacteriota</taxon>
    </lineage>
</organism>
<evidence type="ECO:0000313" key="2">
    <source>
        <dbReference type="EMBL" id="OGD03136.1"/>
    </source>
</evidence>
<dbReference type="InterPro" id="IPR048936">
    <property type="entry name" value="MvdD-like_ATPgrasp"/>
</dbReference>